<evidence type="ECO:0000313" key="3">
    <source>
        <dbReference type="Proteomes" id="UP001443914"/>
    </source>
</evidence>
<dbReference type="PANTHER" id="PTHR31589:SF221">
    <property type="entry name" value="LIGASE, PUTATIVE (DUF239)-RELATED"/>
    <property type="match status" value="1"/>
</dbReference>
<accession>A0AAW1NG15</accession>
<feature type="domain" description="Neprosin PEP catalytic" evidence="1">
    <location>
        <begin position="123"/>
        <end position="374"/>
    </location>
</feature>
<evidence type="ECO:0000313" key="2">
    <source>
        <dbReference type="EMBL" id="KAK9757472.1"/>
    </source>
</evidence>
<dbReference type="InterPro" id="IPR053168">
    <property type="entry name" value="Glutamic_endopeptidase"/>
</dbReference>
<dbReference type="PROSITE" id="PS52045">
    <property type="entry name" value="NEPROSIN_PEP_CD"/>
    <property type="match status" value="1"/>
</dbReference>
<keyword evidence="3" id="KW-1185">Reference proteome</keyword>
<dbReference type="Pfam" id="PF03080">
    <property type="entry name" value="Neprosin"/>
    <property type="match status" value="1"/>
</dbReference>
<dbReference type="Pfam" id="PF14365">
    <property type="entry name" value="Neprosin_AP"/>
    <property type="match status" value="1"/>
</dbReference>
<dbReference type="EMBL" id="JBDFQZ010000001">
    <property type="protein sequence ID" value="KAK9757472.1"/>
    <property type="molecule type" value="Genomic_DNA"/>
</dbReference>
<dbReference type="InterPro" id="IPR004314">
    <property type="entry name" value="Neprosin"/>
</dbReference>
<sequence>MHFLFFNMVDSRRYYIPKMLYCQVSDGRQLGGSKGIFKTIKGENGEVIDCVDIYKQPSFAHPLMLDHIIQLEPSFNTSKLRLKDVIVKESWQNYGECPRGSVPILRKQGTYPSFYANNKLAPLDDPSFQYQLAAVKHEKKGGMYGAHAKVNIWRPSVNQFDASLSKISILAGDGDDLKTIEVGWRVAPATGSSDPTTFIYWSDNKNKSAGCYNLDCPGFIKTGQTLAIGAKLDHISAYDGVQYDVDYEIRMDENTKNWWVTVNGSPQGYWPSKLFSGTFQNGDVVQWGGEAKIKVDTQYTTPTQMGSGHMADEGLKKACYMTDIKYINEDGKQIALTADGLDPLDGGHFRYKVSIDATIDERPFVYFGGPGGPL</sequence>
<dbReference type="InterPro" id="IPR025521">
    <property type="entry name" value="Neprosin_propep"/>
</dbReference>
<evidence type="ECO:0000259" key="1">
    <source>
        <dbReference type="PROSITE" id="PS52045"/>
    </source>
</evidence>
<proteinExistence type="predicted"/>
<dbReference type="AlphaFoldDB" id="A0AAW1NG15"/>
<dbReference type="PANTHER" id="PTHR31589">
    <property type="entry name" value="PROTEIN, PUTATIVE (DUF239)-RELATED-RELATED"/>
    <property type="match status" value="1"/>
</dbReference>
<dbReference type="Proteomes" id="UP001443914">
    <property type="component" value="Unassembled WGS sequence"/>
</dbReference>
<name>A0AAW1NG15_SAPOF</name>
<protein>
    <recommendedName>
        <fullName evidence="1">Neprosin PEP catalytic domain-containing protein</fullName>
    </recommendedName>
</protein>
<reference evidence="2" key="1">
    <citation type="submission" date="2024-03" db="EMBL/GenBank/DDBJ databases">
        <title>WGS assembly of Saponaria officinalis var. Norfolk2.</title>
        <authorList>
            <person name="Jenkins J."/>
            <person name="Shu S."/>
            <person name="Grimwood J."/>
            <person name="Barry K."/>
            <person name="Goodstein D."/>
            <person name="Schmutz J."/>
            <person name="Leebens-Mack J."/>
            <person name="Osbourn A."/>
        </authorList>
    </citation>
    <scope>NUCLEOTIDE SEQUENCE [LARGE SCALE GENOMIC DNA]</scope>
    <source>
        <strain evidence="2">JIC</strain>
    </source>
</reference>
<organism evidence="2 3">
    <name type="scientific">Saponaria officinalis</name>
    <name type="common">Common soapwort</name>
    <name type="synonym">Lychnis saponaria</name>
    <dbReference type="NCBI Taxonomy" id="3572"/>
    <lineage>
        <taxon>Eukaryota</taxon>
        <taxon>Viridiplantae</taxon>
        <taxon>Streptophyta</taxon>
        <taxon>Embryophyta</taxon>
        <taxon>Tracheophyta</taxon>
        <taxon>Spermatophyta</taxon>
        <taxon>Magnoliopsida</taxon>
        <taxon>eudicotyledons</taxon>
        <taxon>Gunneridae</taxon>
        <taxon>Pentapetalae</taxon>
        <taxon>Caryophyllales</taxon>
        <taxon>Caryophyllaceae</taxon>
        <taxon>Caryophylleae</taxon>
        <taxon>Saponaria</taxon>
    </lineage>
</organism>
<gene>
    <name evidence="2" type="ORF">RND81_01G164500</name>
</gene>
<dbReference type="Gene3D" id="3.90.1320.10">
    <property type="entry name" value="Outer-capsid protein sigma 3, large lobe"/>
    <property type="match status" value="1"/>
</dbReference>
<comment type="caution">
    <text evidence="2">The sequence shown here is derived from an EMBL/GenBank/DDBJ whole genome shotgun (WGS) entry which is preliminary data.</text>
</comment>